<dbReference type="AlphaFoldDB" id="F3PT99"/>
<organism evidence="1 2">
    <name type="scientific">Bacteroides fluxus YIT 12057</name>
    <dbReference type="NCBI Taxonomy" id="763034"/>
    <lineage>
        <taxon>Bacteria</taxon>
        <taxon>Pseudomonadati</taxon>
        <taxon>Bacteroidota</taxon>
        <taxon>Bacteroidia</taxon>
        <taxon>Bacteroidales</taxon>
        <taxon>Bacteroidaceae</taxon>
        <taxon>Bacteroides</taxon>
    </lineage>
</organism>
<reference evidence="1 2" key="1">
    <citation type="submission" date="2011-02" db="EMBL/GenBank/DDBJ databases">
        <authorList>
            <person name="Weinstock G."/>
            <person name="Sodergren E."/>
            <person name="Clifton S."/>
            <person name="Fulton L."/>
            <person name="Fulton B."/>
            <person name="Courtney L."/>
            <person name="Fronick C."/>
            <person name="Harrison M."/>
            <person name="Strong C."/>
            <person name="Farmer C."/>
            <person name="Delahaunty K."/>
            <person name="Markovic C."/>
            <person name="Hall O."/>
            <person name="Minx P."/>
            <person name="Tomlinson C."/>
            <person name="Mitreva M."/>
            <person name="Hou S."/>
            <person name="Chen J."/>
            <person name="Wollam A."/>
            <person name="Pepin K.H."/>
            <person name="Johnson M."/>
            <person name="Bhonagiri V."/>
            <person name="Zhang X."/>
            <person name="Suruliraj S."/>
            <person name="Warren W."/>
            <person name="Chinwalla A."/>
            <person name="Mardis E.R."/>
            <person name="Wilson R.K."/>
        </authorList>
    </citation>
    <scope>NUCLEOTIDE SEQUENCE [LARGE SCALE GENOMIC DNA]</scope>
    <source>
        <strain evidence="1 2">YIT 12057</strain>
    </source>
</reference>
<keyword evidence="2" id="KW-1185">Reference proteome</keyword>
<gene>
    <name evidence="1" type="ORF">HMPREF9446_01967</name>
</gene>
<dbReference type="HOGENOM" id="CLU_3304702_0_0_10"/>
<accession>F3PT99</accession>
<evidence type="ECO:0000313" key="2">
    <source>
        <dbReference type="Proteomes" id="UP000003416"/>
    </source>
</evidence>
<comment type="caution">
    <text evidence="1">The sequence shown here is derived from an EMBL/GenBank/DDBJ whole genome shotgun (WGS) entry which is preliminary data.</text>
</comment>
<proteinExistence type="predicted"/>
<evidence type="ECO:0000313" key="1">
    <source>
        <dbReference type="EMBL" id="EGF56985.1"/>
    </source>
</evidence>
<dbReference type="EMBL" id="AFBN01000035">
    <property type="protein sequence ID" value="EGF56985.1"/>
    <property type="molecule type" value="Genomic_DNA"/>
</dbReference>
<dbReference type="Proteomes" id="UP000003416">
    <property type="component" value="Unassembled WGS sequence"/>
</dbReference>
<sequence length="39" mass="4496">MYYFLCVHIAKIIQTEGKIKRTGTFSLGMPFLLVPFSMN</sequence>
<name>F3PT99_9BACE</name>
<protein>
    <submittedName>
        <fullName evidence="1">Uncharacterized protein</fullName>
    </submittedName>
</protein>